<evidence type="ECO:0000313" key="2">
    <source>
        <dbReference type="EMBL" id="QIA08147.1"/>
    </source>
</evidence>
<sequence length="169" mass="19087">MPVKKLKAFLDENNVKYIVIRHSSAFTAQEIAAKSHTSGKEFAKTVIVNVDGKMAMTVLPASYQVDFELLKDIFGTPHVSLANEAEFQRFFPDCEIGAMPPFGNLYDMEVFVAETLAEDEEIAFNAGTHTEMIKMSYADFERLVEPRVFKFSWKTVSMPGDSSERWAVE</sequence>
<proteinExistence type="predicted"/>
<dbReference type="SUPFAM" id="SSF55826">
    <property type="entry name" value="YbaK/ProRS associated domain"/>
    <property type="match status" value="1"/>
</dbReference>
<dbReference type="Pfam" id="PF04073">
    <property type="entry name" value="tRNA_edit"/>
    <property type="match status" value="1"/>
</dbReference>
<dbReference type="InterPro" id="IPR007214">
    <property type="entry name" value="YbaK/aa-tRNA-synth-assoc-dom"/>
</dbReference>
<dbReference type="AlphaFoldDB" id="A0A6C0RDL3"/>
<organism evidence="2 3">
    <name type="scientific">Draconibacterium halophilum</name>
    <dbReference type="NCBI Taxonomy" id="2706887"/>
    <lineage>
        <taxon>Bacteria</taxon>
        <taxon>Pseudomonadati</taxon>
        <taxon>Bacteroidota</taxon>
        <taxon>Bacteroidia</taxon>
        <taxon>Marinilabiliales</taxon>
        <taxon>Prolixibacteraceae</taxon>
        <taxon>Draconibacterium</taxon>
    </lineage>
</organism>
<evidence type="ECO:0000259" key="1">
    <source>
        <dbReference type="Pfam" id="PF04073"/>
    </source>
</evidence>
<dbReference type="KEGG" id="drc:G0Q07_10645"/>
<gene>
    <name evidence="2" type="ORF">G0Q07_10645</name>
</gene>
<dbReference type="GO" id="GO:0002161">
    <property type="term" value="F:aminoacyl-tRNA deacylase activity"/>
    <property type="evidence" value="ECO:0007669"/>
    <property type="project" value="InterPro"/>
</dbReference>
<dbReference type="RefSeq" id="WP_163346068.1">
    <property type="nucleotide sequence ID" value="NZ_CP048409.1"/>
</dbReference>
<accession>A0A6C0RDL3</accession>
<name>A0A6C0RDL3_9BACT</name>
<dbReference type="Proteomes" id="UP000474630">
    <property type="component" value="Chromosome"/>
</dbReference>
<dbReference type="EMBL" id="CP048409">
    <property type="protein sequence ID" value="QIA08147.1"/>
    <property type="molecule type" value="Genomic_DNA"/>
</dbReference>
<protein>
    <submittedName>
        <fullName evidence="2">YbaK/EbsC family protein</fullName>
    </submittedName>
</protein>
<feature type="domain" description="YbaK/aminoacyl-tRNA synthetase-associated" evidence="1">
    <location>
        <begin position="22"/>
        <end position="143"/>
    </location>
</feature>
<reference evidence="2 3" key="1">
    <citation type="submission" date="2020-02" db="EMBL/GenBank/DDBJ databases">
        <title>Genome sequencing for Draconibacterium sp. strain M1.</title>
        <authorList>
            <person name="Park S.-J."/>
        </authorList>
    </citation>
    <scope>NUCLEOTIDE SEQUENCE [LARGE SCALE GENOMIC DNA]</scope>
    <source>
        <strain evidence="2 3">M1</strain>
    </source>
</reference>
<dbReference type="InterPro" id="IPR036754">
    <property type="entry name" value="YbaK/aa-tRNA-synt-asso_dom_sf"/>
</dbReference>
<dbReference type="Gene3D" id="3.90.960.10">
    <property type="entry name" value="YbaK/aminoacyl-tRNA synthetase-associated domain"/>
    <property type="match status" value="1"/>
</dbReference>
<keyword evidence="3" id="KW-1185">Reference proteome</keyword>
<evidence type="ECO:0000313" key="3">
    <source>
        <dbReference type="Proteomes" id="UP000474630"/>
    </source>
</evidence>